<dbReference type="EMBL" id="CP034235">
    <property type="protein sequence ID" value="QGQ95837.1"/>
    <property type="molecule type" value="Genomic_DNA"/>
</dbReference>
<organism evidence="1 2">
    <name type="scientific">Paenibacillus psychroresistens</name>
    <dbReference type="NCBI Taxonomy" id="1778678"/>
    <lineage>
        <taxon>Bacteria</taxon>
        <taxon>Bacillati</taxon>
        <taxon>Bacillota</taxon>
        <taxon>Bacilli</taxon>
        <taxon>Bacillales</taxon>
        <taxon>Paenibacillaceae</taxon>
        <taxon>Paenibacillus</taxon>
    </lineage>
</organism>
<gene>
    <name evidence="1" type="ORF">EHS13_13595</name>
</gene>
<dbReference type="Proteomes" id="UP000426246">
    <property type="component" value="Chromosome"/>
</dbReference>
<sequence>MSVILSMPQLQIIEDELRCDLDNTGIIKLRSIVTSHQNLFDANASLSFENIRLRNIEIALNDLPPLKTQSEILDWLESTTGFKREGFDDTNQH</sequence>
<keyword evidence="2" id="KW-1185">Reference proteome</keyword>
<evidence type="ECO:0000313" key="1">
    <source>
        <dbReference type="EMBL" id="QGQ95837.1"/>
    </source>
</evidence>
<dbReference type="RefSeq" id="WP_155700874.1">
    <property type="nucleotide sequence ID" value="NZ_CP034235.1"/>
</dbReference>
<dbReference type="KEGG" id="ppsc:EHS13_13595"/>
<dbReference type="AlphaFoldDB" id="A0A6B8RJ04"/>
<proteinExistence type="predicted"/>
<accession>A0A6B8RJ04</accession>
<protein>
    <submittedName>
        <fullName evidence="1">Uncharacterized protein</fullName>
    </submittedName>
</protein>
<reference evidence="2" key="1">
    <citation type="submission" date="2018-11" db="EMBL/GenBank/DDBJ databases">
        <title>Complete genome sequence of Paenibacillus sp. ML311-T8.</title>
        <authorList>
            <person name="Nam Y.-D."/>
            <person name="Kang J."/>
            <person name="Chung W.-H."/>
            <person name="Park Y.S."/>
        </authorList>
    </citation>
    <scope>NUCLEOTIDE SEQUENCE [LARGE SCALE GENOMIC DNA]</scope>
    <source>
        <strain evidence="2">ML311-T8</strain>
    </source>
</reference>
<name>A0A6B8RJ04_9BACL</name>
<evidence type="ECO:0000313" key="2">
    <source>
        <dbReference type="Proteomes" id="UP000426246"/>
    </source>
</evidence>